<evidence type="ECO:0000313" key="9">
    <source>
        <dbReference type="Proteomes" id="UP000233040"/>
    </source>
</evidence>
<gene>
    <name evidence="8" type="primary">MS4A8</name>
</gene>
<accession>A0A2K5PA63</accession>
<feature type="transmembrane region" description="Helical" evidence="7">
    <location>
        <begin position="105"/>
        <end position="123"/>
    </location>
</feature>
<evidence type="ECO:0000256" key="6">
    <source>
        <dbReference type="SAM" id="MobiDB-lite"/>
    </source>
</evidence>
<proteinExistence type="inferred from homology"/>
<dbReference type="GO" id="GO:0005886">
    <property type="term" value="C:plasma membrane"/>
    <property type="evidence" value="ECO:0007669"/>
    <property type="project" value="Ensembl"/>
</dbReference>
<dbReference type="GeneTree" id="ENSGT00940000162329"/>
<comment type="similarity">
    <text evidence="2">Belongs to the MS4A family.</text>
</comment>
<dbReference type="PANTHER" id="PTHR23320">
    <property type="entry name" value="MEMBRANE-SPANNING 4-DOMAINS SUBFAMILY A MS4A -RELATED"/>
    <property type="match status" value="1"/>
</dbReference>
<evidence type="ECO:0000256" key="5">
    <source>
        <dbReference type="ARBA" id="ARBA00023136"/>
    </source>
</evidence>
<evidence type="ECO:0000256" key="7">
    <source>
        <dbReference type="SAM" id="Phobius"/>
    </source>
</evidence>
<comment type="subcellular location">
    <subcellularLocation>
        <location evidence="1">Membrane</location>
        <topology evidence="1">Multi-pass membrane protein</topology>
    </subcellularLocation>
</comment>
<evidence type="ECO:0000313" key="8">
    <source>
        <dbReference type="Ensembl" id="ENSCCAP00000000500.1"/>
    </source>
</evidence>
<keyword evidence="3 7" id="KW-0812">Transmembrane</keyword>
<feature type="transmembrane region" description="Helical" evidence="7">
    <location>
        <begin position="70"/>
        <end position="93"/>
    </location>
</feature>
<dbReference type="OMA" id="QLVCCQH"/>
<dbReference type="GO" id="GO:0007166">
    <property type="term" value="P:cell surface receptor signaling pathway"/>
    <property type="evidence" value="ECO:0007669"/>
    <property type="project" value="TreeGrafter"/>
</dbReference>
<dbReference type="Proteomes" id="UP000233040">
    <property type="component" value="Unassembled WGS sequence"/>
</dbReference>
<name>A0A2K5PA63_CEBIM</name>
<feature type="region of interest" description="Disordered" evidence="6">
    <location>
        <begin position="233"/>
        <end position="253"/>
    </location>
</feature>
<keyword evidence="5 7" id="KW-0472">Membrane</keyword>
<sequence>MNSMASAVPVANSVFVVTPHSGYPVAPGVSQVPSYPNNQPQFRLVAGNPGLVSNVNVQPVQKVLKEGKTLGAIQIIIGLVHISLGSTLATLLLGQYVSISFYGGYPFWGGIWFIISGSLSVAAENQPSSYCLLSGSLGLNIVSAISSAVGVLLLIADLSIPHPDDYPNYYPYAWGVNPGMAITGVLLIFSLLEFAIACTSSHFGCQLLCCQPSNVGQVSVIYPNVNAANPVVTPEPAMSPPPPSYSSALQANK</sequence>
<evidence type="ECO:0000256" key="2">
    <source>
        <dbReference type="ARBA" id="ARBA00009565"/>
    </source>
</evidence>
<evidence type="ECO:0000256" key="3">
    <source>
        <dbReference type="ARBA" id="ARBA00022692"/>
    </source>
</evidence>
<organism evidence="8 9">
    <name type="scientific">Cebus imitator</name>
    <name type="common">Panamanian white-faced capuchin</name>
    <name type="synonym">Cebus capucinus imitator</name>
    <dbReference type="NCBI Taxonomy" id="2715852"/>
    <lineage>
        <taxon>Eukaryota</taxon>
        <taxon>Metazoa</taxon>
        <taxon>Chordata</taxon>
        <taxon>Craniata</taxon>
        <taxon>Vertebrata</taxon>
        <taxon>Euteleostomi</taxon>
        <taxon>Mammalia</taxon>
        <taxon>Eutheria</taxon>
        <taxon>Euarchontoglires</taxon>
        <taxon>Primates</taxon>
        <taxon>Haplorrhini</taxon>
        <taxon>Platyrrhini</taxon>
        <taxon>Cebidae</taxon>
        <taxon>Cebinae</taxon>
        <taxon>Cebus</taxon>
    </lineage>
</organism>
<reference evidence="8" key="2">
    <citation type="submission" date="2025-09" db="UniProtKB">
        <authorList>
            <consortium name="Ensembl"/>
        </authorList>
    </citation>
    <scope>IDENTIFICATION</scope>
</reference>
<keyword evidence="4 7" id="KW-1133">Transmembrane helix</keyword>
<evidence type="ECO:0000256" key="4">
    <source>
        <dbReference type="ARBA" id="ARBA00022989"/>
    </source>
</evidence>
<evidence type="ECO:0000256" key="1">
    <source>
        <dbReference type="ARBA" id="ARBA00004141"/>
    </source>
</evidence>
<dbReference type="AlphaFoldDB" id="A0A2K5PA63"/>
<dbReference type="STRING" id="9516.ENSCCAP00000000500"/>
<keyword evidence="9" id="KW-1185">Reference proteome</keyword>
<dbReference type="Pfam" id="PF04103">
    <property type="entry name" value="CD20"/>
    <property type="match status" value="1"/>
</dbReference>
<dbReference type="GeneID" id="108282834"/>
<dbReference type="InterPro" id="IPR007237">
    <property type="entry name" value="CD20-like"/>
</dbReference>
<dbReference type="KEGG" id="cimi:108282834"/>
<protein>
    <submittedName>
        <fullName evidence="8">Membrane spanning 4-domains A8</fullName>
    </submittedName>
</protein>
<dbReference type="InterPro" id="IPR030417">
    <property type="entry name" value="MS4A"/>
</dbReference>
<dbReference type="Ensembl" id="ENSCCAT00000003135.1">
    <property type="protein sequence ID" value="ENSCCAP00000000500.1"/>
    <property type="gene ID" value="ENSCCAG00000002993.1"/>
</dbReference>
<dbReference type="RefSeq" id="XP_017354326.1">
    <property type="nucleotide sequence ID" value="XM_017498837.2"/>
</dbReference>
<dbReference type="PANTHER" id="PTHR23320:SF155">
    <property type="entry name" value="MEMBRANE-SPANNING 4-DOMAINS SUBFAMILY A MEMBER 8"/>
    <property type="match status" value="1"/>
</dbReference>
<feature type="transmembrane region" description="Helical" evidence="7">
    <location>
        <begin position="130"/>
        <end position="156"/>
    </location>
</feature>
<reference evidence="8" key="1">
    <citation type="submission" date="2025-08" db="UniProtKB">
        <authorList>
            <consortium name="Ensembl"/>
        </authorList>
    </citation>
    <scope>IDENTIFICATION</scope>
</reference>
<dbReference type="CTD" id="83661"/>
<feature type="transmembrane region" description="Helical" evidence="7">
    <location>
        <begin position="176"/>
        <end position="198"/>
    </location>
</feature>